<evidence type="ECO:0000256" key="1">
    <source>
        <dbReference type="SAM" id="Phobius"/>
    </source>
</evidence>
<gene>
    <name evidence="2" type="ORF">D7316_04729</name>
</gene>
<organism evidence="2 3">
    <name type="scientific">Gordonia insulae</name>
    <dbReference type="NCBI Taxonomy" id="2420509"/>
    <lineage>
        <taxon>Bacteria</taxon>
        <taxon>Bacillati</taxon>
        <taxon>Actinomycetota</taxon>
        <taxon>Actinomycetes</taxon>
        <taxon>Mycobacteriales</taxon>
        <taxon>Gordoniaceae</taxon>
        <taxon>Gordonia</taxon>
    </lineage>
</organism>
<evidence type="ECO:0000313" key="3">
    <source>
        <dbReference type="Proteomes" id="UP000271469"/>
    </source>
</evidence>
<evidence type="ECO:0008006" key="4">
    <source>
        <dbReference type="Google" id="ProtNLM"/>
    </source>
</evidence>
<evidence type="ECO:0000313" key="2">
    <source>
        <dbReference type="EMBL" id="AZG48116.1"/>
    </source>
</evidence>
<proteinExistence type="predicted"/>
<dbReference type="RefSeq" id="WP_124710380.1">
    <property type="nucleotide sequence ID" value="NZ_CP033972.1"/>
</dbReference>
<protein>
    <recommendedName>
        <fullName evidence="4">Transmembrane protein</fullName>
    </recommendedName>
</protein>
<keyword evidence="3" id="KW-1185">Reference proteome</keyword>
<dbReference type="EMBL" id="CP033972">
    <property type="protein sequence ID" value="AZG48116.1"/>
    <property type="molecule type" value="Genomic_DNA"/>
</dbReference>
<accession>A0A3G8JTB8</accession>
<feature type="transmembrane region" description="Helical" evidence="1">
    <location>
        <begin position="51"/>
        <end position="74"/>
    </location>
</feature>
<dbReference type="KEGG" id="gom:D7316_04729"/>
<reference evidence="2 3" key="1">
    <citation type="submission" date="2018-11" db="EMBL/GenBank/DDBJ databases">
        <title>Gordonia insulae sp. nov., isolated from an island soil.</title>
        <authorList>
            <person name="Kim Y.S."/>
            <person name="Kim S.B."/>
        </authorList>
    </citation>
    <scope>NUCLEOTIDE SEQUENCE [LARGE SCALE GENOMIC DNA]</scope>
    <source>
        <strain evidence="2 3">MMS17-SY073</strain>
    </source>
</reference>
<feature type="transmembrane region" description="Helical" evidence="1">
    <location>
        <begin position="12"/>
        <end position="31"/>
    </location>
</feature>
<dbReference type="OrthoDB" id="4881303at2"/>
<name>A0A3G8JTB8_9ACTN</name>
<dbReference type="Proteomes" id="UP000271469">
    <property type="component" value="Chromosome"/>
</dbReference>
<keyword evidence="1" id="KW-1133">Transmembrane helix</keyword>
<keyword evidence="1" id="KW-0472">Membrane</keyword>
<keyword evidence="1" id="KW-0812">Transmembrane</keyword>
<sequence>MDIVESIGKVLIVGLIFGAGLPALFAFGLRFHAEGASETNADGTVSQGNPALRGLAYVIFAIVALIILTALLWITRQTIYYYTDIKIFPFGYK</sequence>
<dbReference type="AlphaFoldDB" id="A0A3G8JTB8"/>